<evidence type="ECO:0000256" key="3">
    <source>
        <dbReference type="ARBA" id="ARBA00023242"/>
    </source>
</evidence>
<sequence length="116" mass="13907">MLCIPSEHVLPQMMYVLLQFHNHQLKPEIPNTHYFYNTQSFLLQFCPQLFQRCLMKVLHIDLWKCYVSYVRETKRKLPSYKEKMAQAYDFALDKIGMEIMSYQVTPCSFLKSLPYG</sequence>
<dbReference type="Pfam" id="PF05843">
    <property type="entry name" value="Suf"/>
    <property type="match status" value="1"/>
</dbReference>
<organism evidence="5">
    <name type="scientific">Xenopus tropicalis</name>
    <name type="common">Western clawed frog</name>
    <name type="synonym">Silurana tropicalis</name>
    <dbReference type="NCBI Taxonomy" id="8364"/>
    <lineage>
        <taxon>Eukaryota</taxon>
        <taxon>Metazoa</taxon>
        <taxon>Chordata</taxon>
        <taxon>Craniata</taxon>
        <taxon>Vertebrata</taxon>
        <taxon>Euteleostomi</taxon>
        <taxon>Amphibia</taxon>
        <taxon>Batrachia</taxon>
        <taxon>Anura</taxon>
        <taxon>Pipoidea</taxon>
        <taxon>Pipidae</taxon>
        <taxon>Xenopodinae</taxon>
        <taxon>Xenopus</taxon>
        <taxon>Silurana</taxon>
    </lineage>
</organism>
<protein>
    <recommendedName>
        <fullName evidence="4">Suppressor of forked domain-containing protein</fullName>
    </recommendedName>
</protein>
<proteinExistence type="predicted"/>
<reference evidence="5" key="1">
    <citation type="journal article" date="2010" name="Science">
        <title>The genome of the Western clawed frog Xenopus tropicalis.</title>
        <authorList>
            <person name="Hellsten U."/>
            <person name="Harland R.M."/>
            <person name="Gilchrist M.J."/>
            <person name="Hendrix D."/>
            <person name="Jurka J."/>
            <person name="Kapitonov V."/>
            <person name="Ovcharenko I."/>
            <person name="Putnam N.H."/>
            <person name="Shu S."/>
            <person name="Taher L."/>
            <person name="Blitz I.L."/>
            <person name="Blumberg B."/>
            <person name="Dichmann D.S."/>
            <person name="Dubchak I."/>
            <person name="Amaya E."/>
            <person name="Detter J.C."/>
            <person name="Fletcher R."/>
            <person name="Gerhard D.S."/>
            <person name="Goodstein D."/>
            <person name="Graves T."/>
            <person name="Grigoriev I.V."/>
            <person name="Grimwood J."/>
            <person name="Kawashima T."/>
            <person name="Lindquist E."/>
            <person name="Lucas S.M."/>
            <person name="Mead P.E."/>
            <person name="Mitros T."/>
            <person name="Ogino H."/>
            <person name="Ohta Y."/>
            <person name="Poliakov A.V."/>
            <person name="Pollet N."/>
            <person name="Robert J."/>
            <person name="Salamov A."/>
            <person name="Sater A.K."/>
            <person name="Schmutz J."/>
            <person name="Terry A."/>
            <person name="Vize P.D."/>
            <person name="Warren W.C."/>
            <person name="Wells D."/>
            <person name="Wills A."/>
            <person name="Wilson R.K."/>
            <person name="Zimmerman L.B."/>
            <person name="Zorn A.M."/>
            <person name="Grainger R."/>
            <person name="Grammer T."/>
            <person name="Khokha M.K."/>
            <person name="Richardson P.M."/>
            <person name="Rokhsar D.S."/>
        </authorList>
    </citation>
    <scope>NUCLEOTIDE SEQUENCE [LARGE SCALE GENOMIC DNA]</scope>
    <source>
        <strain evidence="5">Nigerian</strain>
    </source>
</reference>
<evidence type="ECO:0000256" key="1">
    <source>
        <dbReference type="ARBA" id="ARBA00004123"/>
    </source>
</evidence>
<evidence type="ECO:0000259" key="4">
    <source>
        <dbReference type="Pfam" id="PF05843"/>
    </source>
</evidence>
<dbReference type="Ensembl" id="ENSXETT00000117038">
    <property type="protein sequence ID" value="ENSXETP00000114069"/>
    <property type="gene ID" value="ENSXETG00000042637"/>
</dbReference>
<dbReference type="GeneTree" id="ENSGT00390000006758"/>
<evidence type="ECO:0000313" key="5">
    <source>
        <dbReference type="Ensembl" id="ENSXETP00000114069"/>
    </source>
</evidence>
<dbReference type="InterPro" id="IPR045243">
    <property type="entry name" value="Rna14-like"/>
</dbReference>
<dbReference type="SUPFAM" id="SSF48452">
    <property type="entry name" value="TPR-like"/>
    <property type="match status" value="1"/>
</dbReference>
<comment type="subcellular location">
    <subcellularLocation>
        <location evidence="1">Nucleus</location>
    </subcellularLocation>
</comment>
<name>A0A803K174_XENTR</name>
<feature type="domain" description="Suppressor of forked" evidence="4">
    <location>
        <begin position="48"/>
        <end position="104"/>
    </location>
</feature>
<dbReference type="PANTHER" id="PTHR19980:SF0">
    <property type="entry name" value="CLEAVAGE STIMULATION FACTOR SUBUNIT 3"/>
    <property type="match status" value="1"/>
</dbReference>
<dbReference type="GO" id="GO:0031124">
    <property type="term" value="P:mRNA 3'-end processing"/>
    <property type="evidence" value="ECO:0007669"/>
    <property type="project" value="InterPro"/>
</dbReference>
<dbReference type="PANTHER" id="PTHR19980">
    <property type="entry name" value="RNA CLEAVAGE STIMULATION FACTOR"/>
    <property type="match status" value="1"/>
</dbReference>
<dbReference type="AlphaFoldDB" id="A0A803K174"/>
<keyword evidence="2" id="KW-0677">Repeat</keyword>
<evidence type="ECO:0000256" key="2">
    <source>
        <dbReference type="ARBA" id="ARBA00022737"/>
    </source>
</evidence>
<dbReference type="InParanoid" id="A0A803K174"/>
<keyword evidence="3" id="KW-0539">Nucleus</keyword>
<dbReference type="Gene3D" id="1.25.40.1040">
    <property type="match status" value="1"/>
</dbReference>
<dbReference type="GO" id="GO:0005634">
    <property type="term" value="C:nucleus"/>
    <property type="evidence" value="ECO:0007669"/>
    <property type="project" value="UniProtKB-SubCell"/>
</dbReference>
<accession>A0A803K174</accession>
<reference evidence="5" key="2">
    <citation type="submission" date="2021-03" db="UniProtKB">
        <authorList>
            <consortium name="Ensembl"/>
        </authorList>
    </citation>
    <scope>IDENTIFICATION</scope>
</reference>
<dbReference type="InterPro" id="IPR008847">
    <property type="entry name" value="Suf"/>
</dbReference>
<dbReference type="InterPro" id="IPR011990">
    <property type="entry name" value="TPR-like_helical_dom_sf"/>
</dbReference>